<dbReference type="Proteomes" id="UP001164746">
    <property type="component" value="Chromosome 4"/>
</dbReference>
<feature type="transmembrane region" description="Helical" evidence="6">
    <location>
        <begin position="92"/>
        <end position="117"/>
    </location>
</feature>
<gene>
    <name evidence="7" type="ORF">MAR_010104</name>
</gene>
<sequence length="264" mass="29983">MELALGQYQRCGCITVWKRICPVLKGFGFATCIIARFVTVYQTTIISWAVFYFFSSMRSEVWIDAAEQFGGLEAISTGILDEWPHLRKRREIFVLGLVFCCFCGGLATTTNGGIYLVRLLDTYGAPISSLFIACLEAVAVSWIYGASRFASDIEAMLGPQHPVYWWFLKICWMAISPIILLILFILSLYIAPMPYYGEYEYPTWSIVVGWLLVCSSLVLVPAYAVYKICITPGTVAERIRTVMTPEEVHENTEEMRSVRIFYNL</sequence>
<name>A0ABY7E3K1_MYAAR</name>
<evidence type="ECO:0000256" key="4">
    <source>
        <dbReference type="ARBA" id="ARBA00022989"/>
    </source>
</evidence>
<dbReference type="SUPFAM" id="SSF161070">
    <property type="entry name" value="SNF-like"/>
    <property type="match status" value="2"/>
</dbReference>
<evidence type="ECO:0000313" key="8">
    <source>
        <dbReference type="Proteomes" id="UP001164746"/>
    </source>
</evidence>
<accession>A0ABY7E3K1</accession>
<dbReference type="Pfam" id="PF00209">
    <property type="entry name" value="SNF"/>
    <property type="match status" value="2"/>
</dbReference>
<keyword evidence="8" id="KW-1185">Reference proteome</keyword>
<evidence type="ECO:0000256" key="5">
    <source>
        <dbReference type="ARBA" id="ARBA00023136"/>
    </source>
</evidence>
<keyword evidence="2" id="KW-0813">Transport</keyword>
<comment type="subcellular location">
    <subcellularLocation>
        <location evidence="1">Membrane</location>
        <topology evidence="1">Multi-pass membrane protein</topology>
    </subcellularLocation>
</comment>
<feature type="transmembrane region" description="Helical" evidence="6">
    <location>
        <begin position="27"/>
        <end position="54"/>
    </location>
</feature>
<evidence type="ECO:0000256" key="3">
    <source>
        <dbReference type="ARBA" id="ARBA00022692"/>
    </source>
</evidence>
<dbReference type="PROSITE" id="PS50267">
    <property type="entry name" value="NA_NEUROTRAN_SYMP_3"/>
    <property type="match status" value="1"/>
</dbReference>
<dbReference type="EMBL" id="CP111015">
    <property type="protein sequence ID" value="WAR03546.1"/>
    <property type="molecule type" value="Genomic_DNA"/>
</dbReference>
<evidence type="ECO:0000313" key="7">
    <source>
        <dbReference type="EMBL" id="WAR03546.1"/>
    </source>
</evidence>
<proteinExistence type="predicted"/>
<keyword evidence="5 6" id="KW-0472">Membrane</keyword>
<feature type="transmembrane region" description="Helical" evidence="6">
    <location>
        <begin position="203"/>
        <end position="226"/>
    </location>
</feature>
<feature type="transmembrane region" description="Helical" evidence="6">
    <location>
        <begin position="123"/>
        <end position="145"/>
    </location>
</feature>
<keyword evidence="4 6" id="KW-1133">Transmembrane helix</keyword>
<evidence type="ECO:0000256" key="6">
    <source>
        <dbReference type="SAM" id="Phobius"/>
    </source>
</evidence>
<evidence type="ECO:0000256" key="1">
    <source>
        <dbReference type="ARBA" id="ARBA00004141"/>
    </source>
</evidence>
<organism evidence="7 8">
    <name type="scientific">Mya arenaria</name>
    <name type="common">Soft-shell clam</name>
    <dbReference type="NCBI Taxonomy" id="6604"/>
    <lineage>
        <taxon>Eukaryota</taxon>
        <taxon>Metazoa</taxon>
        <taxon>Spiralia</taxon>
        <taxon>Lophotrochozoa</taxon>
        <taxon>Mollusca</taxon>
        <taxon>Bivalvia</taxon>
        <taxon>Autobranchia</taxon>
        <taxon>Heteroconchia</taxon>
        <taxon>Euheterodonta</taxon>
        <taxon>Imparidentia</taxon>
        <taxon>Neoheterodontei</taxon>
        <taxon>Myida</taxon>
        <taxon>Myoidea</taxon>
        <taxon>Myidae</taxon>
        <taxon>Mya</taxon>
    </lineage>
</organism>
<evidence type="ECO:0000256" key="2">
    <source>
        <dbReference type="ARBA" id="ARBA00022448"/>
    </source>
</evidence>
<feature type="transmembrane region" description="Helical" evidence="6">
    <location>
        <begin position="166"/>
        <end position="191"/>
    </location>
</feature>
<protein>
    <submittedName>
        <fullName evidence="7">SC6A3-like protein</fullName>
    </submittedName>
</protein>
<dbReference type="InterPro" id="IPR037272">
    <property type="entry name" value="SNS_sf"/>
</dbReference>
<reference evidence="7" key="1">
    <citation type="submission" date="2022-11" db="EMBL/GenBank/DDBJ databases">
        <title>Centuries of genome instability and evolution in soft-shell clam transmissible cancer (bioRxiv).</title>
        <authorList>
            <person name="Hart S.F.M."/>
            <person name="Yonemitsu M.A."/>
            <person name="Giersch R.M."/>
            <person name="Beal B.F."/>
            <person name="Arriagada G."/>
            <person name="Davis B.W."/>
            <person name="Ostrander E.A."/>
            <person name="Goff S.P."/>
            <person name="Metzger M.J."/>
        </authorList>
    </citation>
    <scope>NUCLEOTIDE SEQUENCE</scope>
    <source>
        <strain evidence="7">MELC-2E11</strain>
        <tissue evidence="7">Siphon/mantle</tissue>
    </source>
</reference>
<dbReference type="PRINTS" id="PR00176">
    <property type="entry name" value="NANEUSMPORT"/>
</dbReference>
<dbReference type="PANTHER" id="PTHR11616:SF279">
    <property type="entry name" value="SODIUM-DEPENDENT SEROTONIN TRANSPORTER"/>
    <property type="match status" value="1"/>
</dbReference>
<dbReference type="InterPro" id="IPR000175">
    <property type="entry name" value="Na/ntran_symport"/>
</dbReference>
<dbReference type="PANTHER" id="PTHR11616">
    <property type="entry name" value="SODIUM/CHLORIDE DEPENDENT TRANSPORTER"/>
    <property type="match status" value="1"/>
</dbReference>
<keyword evidence="3 6" id="KW-0812">Transmembrane</keyword>